<dbReference type="Proteomes" id="UP001216390">
    <property type="component" value="Chromosome"/>
</dbReference>
<sequence length="87" mass="9198">MAPAPVLYLAYEATGEVAEGAPGPWDDLVVLRPGLLLVDSDAGRSRVYHALKRLLPADTPLLVAPLADAPKMAHMAPGTTAWLRARA</sequence>
<organism evidence="1 2">
    <name type="scientific">Iamia majanohamensis</name>
    <dbReference type="NCBI Taxonomy" id="467976"/>
    <lineage>
        <taxon>Bacteria</taxon>
        <taxon>Bacillati</taxon>
        <taxon>Actinomycetota</taxon>
        <taxon>Acidimicrobiia</taxon>
        <taxon>Acidimicrobiales</taxon>
        <taxon>Iamiaceae</taxon>
        <taxon>Iamia</taxon>
    </lineage>
</organism>
<name>A0AAE9Y556_9ACTN</name>
<dbReference type="RefSeq" id="WP_272735046.1">
    <property type="nucleotide sequence ID" value="NZ_CP116942.1"/>
</dbReference>
<dbReference type="AlphaFoldDB" id="A0AAE9Y556"/>
<dbReference type="KEGG" id="ima:PO878_13540"/>
<reference evidence="1" key="1">
    <citation type="submission" date="2023-01" db="EMBL/GenBank/DDBJ databases">
        <title>The diversity of Class Acidimicrobiia in South China Sea sediment environments and the proposal of Iamia marina sp. nov., a novel species of the genus Iamia.</title>
        <authorList>
            <person name="He Y."/>
            <person name="Tian X."/>
        </authorList>
    </citation>
    <scope>NUCLEOTIDE SEQUENCE</scope>
    <source>
        <strain evidence="1">DSM 19957</strain>
    </source>
</reference>
<evidence type="ECO:0000313" key="2">
    <source>
        <dbReference type="Proteomes" id="UP001216390"/>
    </source>
</evidence>
<evidence type="ECO:0000313" key="1">
    <source>
        <dbReference type="EMBL" id="WCO65521.1"/>
    </source>
</evidence>
<dbReference type="EMBL" id="CP116942">
    <property type="protein sequence ID" value="WCO65521.1"/>
    <property type="molecule type" value="Genomic_DNA"/>
</dbReference>
<gene>
    <name evidence="1" type="ORF">PO878_13540</name>
</gene>
<keyword evidence="2" id="KW-1185">Reference proteome</keyword>
<accession>A0AAE9Y556</accession>
<protein>
    <submittedName>
        <fullName evidence="1">Uncharacterized protein</fullName>
    </submittedName>
</protein>
<proteinExistence type="predicted"/>